<keyword evidence="3" id="KW-1185">Reference proteome</keyword>
<dbReference type="Proteomes" id="UP000323876">
    <property type="component" value="Unassembled WGS sequence"/>
</dbReference>
<feature type="domain" description="VOC" evidence="1">
    <location>
        <begin position="1"/>
        <end position="120"/>
    </location>
</feature>
<evidence type="ECO:0000313" key="3">
    <source>
        <dbReference type="Proteomes" id="UP000323876"/>
    </source>
</evidence>
<dbReference type="PROSITE" id="PS51819">
    <property type="entry name" value="VOC"/>
    <property type="match status" value="1"/>
</dbReference>
<dbReference type="SUPFAM" id="SSF54593">
    <property type="entry name" value="Glyoxalase/Bleomycin resistance protein/Dihydroxybiphenyl dioxygenase"/>
    <property type="match status" value="1"/>
</dbReference>
<dbReference type="InterPro" id="IPR037523">
    <property type="entry name" value="VOC_core"/>
</dbReference>
<dbReference type="OrthoDB" id="9798201at2"/>
<dbReference type="AlphaFoldDB" id="A0A5N0E4K1"/>
<gene>
    <name evidence="2" type="ORF">F3087_36830</name>
</gene>
<dbReference type="Pfam" id="PF00903">
    <property type="entry name" value="Glyoxalase"/>
    <property type="match status" value="1"/>
</dbReference>
<dbReference type="Gene3D" id="3.10.180.10">
    <property type="entry name" value="2,3-Dihydroxybiphenyl 1,2-Dioxygenase, domain 1"/>
    <property type="match status" value="1"/>
</dbReference>
<dbReference type="EMBL" id="VXLC01000025">
    <property type="protein sequence ID" value="KAA8883913.1"/>
    <property type="molecule type" value="Genomic_DNA"/>
</dbReference>
<proteinExistence type="predicted"/>
<reference evidence="2 3" key="1">
    <citation type="submission" date="2019-09" db="EMBL/GenBank/DDBJ databases">
        <authorList>
            <person name="Wang X."/>
        </authorList>
    </citation>
    <scope>NUCLEOTIDE SEQUENCE [LARGE SCALE GENOMIC DNA]</scope>
    <source>
        <strain evidence="2 3">CICC 11023</strain>
    </source>
</reference>
<protein>
    <submittedName>
        <fullName evidence="2">Glyoxalase</fullName>
    </submittedName>
</protein>
<dbReference type="InterPro" id="IPR004360">
    <property type="entry name" value="Glyas_Fos-R_dOase_dom"/>
</dbReference>
<name>A0A5N0E4K1_9NOCA</name>
<evidence type="ECO:0000313" key="2">
    <source>
        <dbReference type="EMBL" id="KAA8883913.1"/>
    </source>
</evidence>
<organism evidence="2 3">
    <name type="scientific">Nocardia colli</name>
    <dbReference type="NCBI Taxonomy" id="2545717"/>
    <lineage>
        <taxon>Bacteria</taxon>
        <taxon>Bacillati</taxon>
        <taxon>Actinomycetota</taxon>
        <taxon>Actinomycetes</taxon>
        <taxon>Mycobacteriales</taxon>
        <taxon>Nocardiaceae</taxon>
        <taxon>Nocardia</taxon>
    </lineage>
</organism>
<comment type="caution">
    <text evidence="2">The sequence shown here is derived from an EMBL/GenBank/DDBJ whole genome shotgun (WGS) entry which is preliminary data.</text>
</comment>
<sequence>MVNVPDPDVSADFLIKHLGFTDTISDDGLAVVFSAEADLHIAFLRVGAPDFVPESVAGPLNKGMIIVLVIDDVDAEYSRLRQAGVEIITPPVFSKWEGSSGERYFQMRDPNGIIVRLTEWM</sequence>
<evidence type="ECO:0000259" key="1">
    <source>
        <dbReference type="PROSITE" id="PS51819"/>
    </source>
</evidence>
<accession>A0A5N0E4K1</accession>
<dbReference type="InterPro" id="IPR029068">
    <property type="entry name" value="Glyas_Bleomycin-R_OHBP_Dase"/>
</dbReference>